<dbReference type="UniPathway" id="UPA00074">
    <property type="reaction ID" value="UER00125"/>
</dbReference>
<evidence type="ECO:0000313" key="18">
    <source>
        <dbReference type="Proteomes" id="UP000248326"/>
    </source>
</evidence>
<evidence type="ECO:0000256" key="15">
    <source>
        <dbReference type="PROSITE-ProRule" id="PRU00409"/>
    </source>
</evidence>
<dbReference type="InterPro" id="IPR020561">
    <property type="entry name" value="PRibGlycinamid_synth_ATP-grasp"/>
</dbReference>
<evidence type="ECO:0000256" key="13">
    <source>
        <dbReference type="ARBA" id="ARBA00042864"/>
    </source>
</evidence>
<dbReference type="InterPro" id="IPR011054">
    <property type="entry name" value="Rudment_hybrid_motif"/>
</dbReference>
<feature type="domain" description="ATP-grasp" evidence="16">
    <location>
        <begin position="106"/>
        <end position="306"/>
    </location>
</feature>
<dbReference type="GO" id="GO:0009113">
    <property type="term" value="P:purine nucleobase biosynthetic process"/>
    <property type="evidence" value="ECO:0007669"/>
    <property type="project" value="InterPro"/>
</dbReference>
<dbReference type="Gene3D" id="3.90.600.10">
    <property type="entry name" value="Phosphoribosylglycinamide synthetase, C-terminal domain"/>
    <property type="match status" value="1"/>
</dbReference>
<dbReference type="InterPro" id="IPR011761">
    <property type="entry name" value="ATP-grasp"/>
</dbReference>
<dbReference type="Pfam" id="PF02843">
    <property type="entry name" value="GARS_C"/>
    <property type="match status" value="1"/>
</dbReference>
<proteinExistence type="inferred from homology"/>
<dbReference type="Gene3D" id="3.30.1490.20">
    <property type="entry name" value="ATP-grasp fold, A domain"/>
    <property type="match status" value="1"/>
</dbReference>
<dbReference type="RefSeq" id="WP_110887216.1">
    <property type="nucleotide sequence ID" value="NZ_QJSX01000009.1"/>
</dbReference>
<dbReference type="GO" id="GO:0005524">
    <property type="term" value="F:ATP binding"/>
    <property type="evidence" value="ECO:0007669"/>
    <property type="project" value="UniProtKB-UniRule"/>
</dbReference>
<evidence type="ECO:0000256" key="7">
    <source>
        <dbReference type="ARBA" id="ARBA00022741"/>
    </source>
</evidence>
<organism evidence="17 18">
    <name type="scientific">Deinococcus yavapaiensis KR-236</name>
    <dbReference type="NCBI Taxonomy" id="694435"/>
    <lineage>
        <taxon>Bacteria</taxon>
        <taxon>Thermotogati</taxon>
        <taxon>Deinococcota</taxon>
        <taxon>Deinococci</taxon>
        <taxon>Deinococcales</taxon>
        <taxon>Deinococcaceae</taxon>
        <taxon>Deinococcus</taxon>
    </lineage>
</organism>
<evidence type="ECO:0000256" key="4">
    <source>
        <dbReference type="ARBA" id="ARBA00013255"/>
    </source>
</evidence>
<dbReference type="NCBIfam" id="TIGR00877">
    <property type="entry name" value="purD"/>
    <property type="match status" value="1"/>
</dbReference>
<dbReference type="FunFam" id="3.30.470.20:FF:000018">
    <property type="entry name" value="Trifunctional purine biosynthetic protein adenosine-3"/>
    <property type="match status" value="1"/>
</dbReference>
<reference evidence="17 18" key="1">
    <citation type="submission" date="2018-06" db="EMBL/GenBank/DDBJ databases">
        <title>Genomic Encyclopedia of Type Strains, Phase IV (KMG-IV): sequencing the most valuable type-strain genomes for metagenomic binning, comparative biology and taxonomic classification.</title>
        <authorList>
            <person name="Goeker M."/>
        </authorList>
    </citation>
    <scope>NUCLEOTIDE SEQUENCE [LARGE SCALE GENOMIC DNA]</scope>
    <source>
        <strain evidence="17 18">DSM 18048</strain>
    </source>
</reference>
<comment type="catalytic activity">
    <reaction evidence="14">
        <text>5-phospho-beta-D-ribosylamine + glycine + ATP = N(1)-(5-phospho-beta-D-ribosyl)glycinamide + ADP + phosphate + H(+)</text>
        <dbReference type="Rhea" id="RHEA:17453"/>
        <dbReference type="ChEBI" id="CHEBI:15378"/>
        <dbReference type="ChEBI" id="CHEBI:30616"/>
        <dbReference type="ChEBI" id="CHEBI:43474"/>
        <dbReference type="ChEBI" id="CHEBI:57305"/>
        <dbReference type="ChEBI" id="CHEBI:58681"/>
        <dbReference type="ChEBI" id="CHEBI:143788"/>
        <dbReference type="ChEBI" id="CHEBI:456216"/>
        <dbReference type="EC" id="6.3.4.13"/>
    </reaction>
</comment>
<keyword evidence="7 15" id="KW-0547">Nucleotide-binding</keyword>
<dbReference type="OrthoDB" id="9807240at2"/>
<evidence type="ECO:0000256" key="5">
    <source>
        <dbReference type="ARBA" id="ARBA00022598"/>
    </source>
</evidence>
<evidence type="ECO:0000256" key="3">
    <source>
        <dbReference type="ARBA" id="ARBA00005174"/>
    </source>
</evidence>
<dbReference type="PANTHER" id="PTHR43472">
    <property type="entry name" value="PHOSPHORIBOSYLAMINE--GLYCINE LIGASE"/>
    <property type="match status" value="1"/>
</dbReference>
<evidence type="ECO:0000256" key="12">
    <source>
        <dbReference type="ARBA" id="ARBA00042242"/>
    </source>
</evidence>
<dbReference type="InterPro" id="IPR020562">
    <property type="entry name" value="PRibGlycinamide_synth_N"/>
</dbReference>
<protein>
    <recommendedName>
        <fullName evidence="4 14">Phosphoribosylamine--glycine ligase</fullName>
        <ecNumber evidence="4 14">6.3.4.13</ecNumber>
    </recommendedName>
    <alternativeName>
        <fullName evidence="14">GARS</fullName>
    </alternativeName>
    <alternativeName>
        <fullName evidence="12 14">Glycinamide ribonucleotide synthetase</fullName>
    </alternativeName>
    <alternativeName>
        <fullName evidence="13 14">Phosphoribosylglycinamide synthetase</fullName>
    </alternativeName>
</protein>
<comment type="pathway">
    <text evidence="3 14">Purine metabolism; IMP biosynthesis via de novo pathway; N(1)-(5-phospho-D-ribosyl)glycinamide from 5-phospho-alpha-D-ribose 1-diphosphate: step 2/2.</text>
</comment>
<dbReference type="SMART" id="SM01210">
    <property type="entry name" value="GARS_C"/>
    <property type="match status" value="1"/>
</dbReference>
<dbReference type="InterPro" id="IPR020559">
    <property type="entry name" value="PRibGlycinamide_synth_CS"/>
</dbReference>
<dbReference type="Pfam" id="PF02844">
    <property type="entry name" value="GARS_N"/>
    <property type="match status" value="1"/>
</dbReference>
<dbReference type="EC" id="6.3.4.13" evidence="4 14"/>
<comment type="cofactor">
    <cofactor evidence="1">
        <name>Mn(2+)</name>
        <dbReference type="ChEBI" id="CHEBI:29035"/>
    </cofactor>
</comment>
<dbReference type="PANTHER" id="PTHR43472:SF1">
    <property type="entry name" value="PHOSPHORIBOSYLAMINE--GLYCINE LIGASE, CHLOROPLASTIC"/>
    <property type="match status" value="1"/>
</dbReference>
<dbReference type="GO" id="GO:0006189">
    <property type="term" value="P:'de novo' IMP biosynthetic process"/>
    <property type="evidence" value="ECO:0007669"/>
    <property type="project" value="UniProtKB-UniRule"/>
</dbReference>
<comment type="caution">
    <text evidence="17">The sequence shown here is derived from an EMBL/GenBank/DDBJ whole genome shotgun (WGS) entry which is preliminary data.</text>
</comment>
<dbReference type="HAMAP" id="MF_00138">
    <property type="entry name" value="GARS"/>
    <property type="match status" value="1"/>
</dbReference>
<dbReference type="EMBL" id="QJSX01000009">
    <property type="protein sequence ID" value="PYE53337.1"/>
    <property type="molecule type" value="Genomic_DNA"/>
</dbReference>
<dbReference type="SUPFAM" id="SSF56059">
    <property type="entry name" value="Glutathione synthetase ATP-binding domain-like"/>
    <property type="match status" value="1"/>
</dbReference>
<evidence type="ECO:0000313" key="17">
    <source>
        <dbReference type="EMBL" id="PYE53337.1"/>
    </source>
</evidence>
<evidence type="ECO:0000256" key="8">
    <source>
        <dbReference type="ARBA" id="ARBA00022755"/>
    </source>
</evidence>
<sequence length="418" mass="44209">MKVLLLGGGGREHALAEAIRASRGVTEVLCTPGNPGIASVARVVACEQTATALADLAQRESVDLTIVGPEALLVQGVADEFARRGLKLFGPSRAAARIEGDKAWSKAFMVRHGIPTASHESFDSLREALAYAASRPLPIVVKDAGLRAGKGVTICTDHGQAEAALRDIFAQKEARAVVEEFMSGQEVTILAFSDGERFVTMPPSQDHKTIFEGDVGPMTGGMGVICPFPMSPRDMVLVERDILAPTLRGLREEGCAFVGVLYAGLMLTSNGPKVVEFNCRFGDPEAEAVLPLLESDFVEIATACVEGRLDASLVRFSGRASAVVVMAAPGYPGEPLKGTELTLPSLSQDERIYHAGTARRDGRLVSSGGRVLAVQACAPDLALALTKAYDVVARVDFEQAQVRRDIGFRVGAAPAARA</sequence>
<evidence type="ECO:0000256" key="2">
    <source>
        <dbReference type="ARBA" id="ARBA00001946"/>
    </source>
</evidence>
<keyword evidence="5 14" id="KW-0436">Ligase</keyword>
<evidence type="ECO:0000256" key="9">
    <source>
        <dbReference type="ARBA" id="ARBA00022840"/>
    </source>
</evidence>
<evidence type="ECO:0000259" key="16">
    <source>
        <dbReference type="PROSITE" id="PS50975"/>
    </source>
</evidence>
<evidence type="ECO:0000256" key="10">
    <source>
        <dbReference type="ARBA" id="ARBA00023211"/>
    </source>
</evidence>
<dbReference type="SUPFAM" id="SSF52440">
    <property type="entry name" value="PreATP-grasp domain"/>
    <property type="match status" value="1"/>
</dbReference>
<dbReference type="Gene3D" id="3.30.470.20">
    <property type="entry name" value="ATP-grasp fold, B domain"/>
    <property type="match status" value="1"/>
</dbReference>
<dbReference type="InterPro" id="IPR013815">
    <property type="entry name" value="ATP_grasp_subdomain_1"/>
</dbReference>
<evidence type="ECO:0000256" key="1">
    <source>
        <dbReference type="ARBA" id="ARBA00001936"/>
    </source>
</evidence>
<dbReference type="GO" id="GO:0046872">
    <property type="term" value="F:metal ion binding"/>
    <property type="evidence" value="ECO:0007669"/>
    <property type="project" value="UniProtKB-KW"/>
</dbReference>
<name>A0A318S6J3_9DEIO</name>
<keyword evidence="10" id="KW-0464">Manganese</keyword>
<dbReference type="SMART" id="SM01209">
    <property type="entry name" value="GARS_A"/>
    <property type="match status" value="1"/>
</dbReference>
<evidence type="ECO:0000256" key="14">
    <source>
        <dbReference type="HAMAP-Rule" id="MF_00138"/>
    </source>
</evidence>
<dbReference type="InterPro" id="IPR020560">
    <property type="entry name" value="PRibGlycinamide_synth_C-dom"/>
</dbReference>
<dbReference type="InterPro" id="IPR016185">
    <property type="entry name" value="PreATP-grasp_dom_sf"/>
</dbReference>
<dbReference type="Pfam" id="PF01071">
    <property type="entry name" value="GARS_A"/>
    <property type="match status" value="1"/>
</dbReference>
<dbReference type="InterPro" id="IPR037123">
    <property type="entry name" value="PRibGlycinamide_synth_C_sf"/>
</dbReference>
<dbReference type="GO" id="GO:0004637">
    <property type="term" value="F:phosphoribosylamine-glycine ligase activity"/>
    <property type="evidence" value="ECO:0007669"/>
    <property type="project" value="UniProtKB-UniRule"/>
</dbReference>
<dbReference type="Gene3D" id="3.40.50.20">
    <property type="match status" value="1"/>
</dbReference>
<dbReference type="Proteomes" id="UP000248326">
    <property type="component" value="Unassembled WGS sequence"/>
</dbReference>
<evidence type="ECO:0000256" key="6">
    <source>
        <dbReference type="ARBA" id="ARBA00022723"/>
    </source>
</evidence>
<accession>A0A318S6J3</accession>
<dbReference type="InterPro" id="IPR000115">
    <property type="entry name" value="PRibGlycinamide_synth"/>
</dbReference>
<comment type="similarity">
    <text evidence="11 14">Belongs to the GARS family.</text>
</comment>
<comment type="cofactor">
    <cofactor evidence="2">
        <name>Mg(2+)</name>
        <dbReference type="ChEBI" id="CHEBI:18420"/>
    </cofactor>
</comment>
<keyword evidence="18" id="KW-1185">Reference proteome</keyword>
<dbReference type="PROSITE" id="PS50975">
    <property type="entry name" value="ATP_GRASP"/>
    <property type="match status" value="1"/>
</dbReference>
<dbReference type="PROSITE" id="PS00184">
    <property type="entry name" value="GARS"/>
    <property type="match status" value="1"/>
</dbReference>
<gene>
    <name evidence="14" type="primary">purD</name>
    <name evidence="17" type="ORF">DES52_109111</name>
</gene>
<dbReference type="AlphaFoldDB" id="A0A318S6J3"/>
<keyword evidence="9 15" id="KW-0067">ATP-binding</keyword>
<evidence type="ECO:0000256" key="11">
    <source>
        <dbReference type="ARBA" id="ARBA00038345"/>
    </source>
</evidence>
<keyword evidence="8 14" id="KW-0658">Purine biosynthesis</keyword>
<dbReference type="SUPFAM" id="SSF51246">
    <property type="entry name" value="Rudiment single hybrid motif"/>
    <property type="match status" value="1"/>
</dbReference>
<keyword evidence="6" id="KW-0479">Metal-binding</keyword>